<keyword evidence="12" id="KW-1185">Reference proteome</keyword>
<evidence type="ECO:0000259" key="10">
    <source>
        <dbReference type="Pfam" id="PF03544"/>
    </source>
</evidence>
<keyword evidence="9" id="KW-0472">Membrane</keyword>
<gene>
    <name evidence="11" type="ORF">LGH74_01290</name>
</gene>
<dbReference type="Pfam" id="PF03544">
    <property type="entry name" value="TonB_C"/>
    <property type="match status" value="1"/>
</dbReference>
<evidence type="ECO:0000256" key="2">
    <source>
        <dbReference type="ARBA" id="ARBA00006555"/>
    </source>
</evidence>
<evidence type="ECO:0000313" key="12">
    <source>
        <dbReference type="Proteomes" id="UP001165296"/>
    </source>
</evidence>
<sequence length="194" mass="21314">MLNLPILNVRLTACYAPGQPMVPAQQVHPRLWHLFVVVIMGILALNSQQARAQTNEAVLARAAWTTAEDLNPTSLTVNQEALLAPMGALPPGKIICYFGEKMPEFPGGYEAMLTYFRRNLRYSAGNTSSGKVFVSFTVTKTGAIRNARVMKGITPALDVEAVRVVSHMPSWKPGEQNNQPIDVDYTVPVTFSQK</sequence>
<dbReference type="EMBL" id="JAJADR010000001">
    <property type="protein sequence ID" value="MCB2406598.1"/>
    <property type="molecule type" value="Genomic_DNA"/>
</dbReference>
<protein>
    <submittedName>
        <fullName evidence="11">Energy transducer TonB</fullName>
    </submittedName>
</protein>
<keyword evidence="4" id="KW-1003">Cell membrane</keyword>
<evidence type="ECO:0000313" key="11">
    <source>
        <dbReference type="EMBL" id="MCB2406598.1"/>
    </source>
</evidence>
<dbReference type="InterPro" id="IPR037682">
    <property type="entry name" value="TonB_C"/>
</dbReference>
<evidence type="ECO:0000256" key="6">
    <source>
        <dbReference type="ARBA" id="ARBA00022692"/>
    </source>
</evidence>
<keyword evidence="8" id="KW-1133">Transmembrane helix</keyword>
<dbReference type="Gene3D" id="3.30.1150.10">
    <property type="match status" value="1"/>
</dbReference>
<dbReference type="PANTHER" id="PTHR33446:SF2">
    <property type="entry name" value="PROTEIN TONB"/>
    <property type="match status" value="1"/>
</dbReference>
<evidence type="ECO:0000256" key="8">
    <source>
        <dbReference type="ARBA" id="ARBA00022989"/>
    </source>
</evidence>
<dbReference type="SUPFAM" id="SSF74653">
    <property type="entry name" value="TolA/TonB C-terminal domain"/>
    <property type="match status" value="1"/>
</dbReference>
<evidence type="ECO:0000256" key="4">
    <source>
        <dbReference type="ARBA" id="ARBA00022475"/>
    </source>
</evidence>
<evidence type="ECO:0000256" key="3">
    <source>
        <dbReference type="ARBA" id="ARBA00022448"/>
    </source>
</evidence>
<dbReference type="InterPro" id="IPR006260">
    <property type="entry name" value="TonB/TolA_C"/>
</dbReference>
<comment type="similarity">
    <text evidence="2">Belongs to the TonB family.</text>
</comment>
<organism evidence="11 12">
    <name type="scientific">Hymenobacter lucidus</name>
    <dbReference type="NCBI Taxonomy" id="2880930"/>
    <lineage>
        <taxon>Bacteria</taxon>
        <taxon>Pseudomonadati</taxon>
        <taxon>Bacteroidota</taxon>
        <taxon>Cytophagia</taxon>
        <taxon>Cytophagales</taxon>
        <taxon>Hymenobacteraceae</taxon>
        <taxon>Hymenobacter</taxon>
    </lineage>
</organism>
<keyword evidence="5" id="KW-0997">Cell inner membrane</keyword>
<comment type="caution">
    <text evidence="11">The sequence shown here is derived from an EMBL/GenBank/DDBJ whole genome shotgun (WGS) entry which is preliminary data.</text>
</comment>
<evidence type="ECO:0000256" key="7">
    <source>
        <dbReference type="ARBA" id="ARBA00022927"/>
    </source>
</evidence>
<feature type="domain" description="TonB C-terminal" evidence="10">
    <location>
        <begin position="128"/>
        <end position="191"/>
    </location>
</feature>
<dbReference type="Proteomes" id="UP001165296">
    <property type="component" value="Unassembled WGS sequence"/>
</dbReference>
<dbReference type="RefSeq" id="WP_226170691.1">
    <property type="nucleotide sequence ID" value="NZ_JAJADR010000001.1"/>
</dbReference>
<evidence type="ECO:0000256" key="1">
    <source>
        <dbReference type="ARBA" id="ARBA00004383"/>
    </source>
</evidence>
<dbReference type="InterPro" id="IPR051045">
    <property type="entry name" value="TonB-dependent_transducer"/>
</dbReference>
<keyword evidence="7" id="KW-0653">Protein transport</keyword>
<keyword evidence="6" id="KW-0812">Transmembrane</keyword>
<dbReference type="PANTHER" id="PTHR33446">
    <property type="entry name" value="PROTEIN TONB-RELATED"/>
    <property type="match status" value="1"/>
</dbReference>
<proteinExistence type="inferred from homology"/>
<evidence type="ECO:0000256" key="9">
    <source>
        <dbReference type="ARBA" id="ARBA00023136"/>
    </source>
</evidence>
<evidence type="ECO:0000256" key="5">
    <source>
        <dbReference type="ARBA" id="ARBA00022519"/>
    </source>
</evidence>
<comment type="subcellular location">
    <subcellularLocation>
        <location evidence="1">Cell inner membrane</location>
        <topology evidence="1">Single-pass membrane protein</topology>
        <orientation evidence="1">Periplasmic side</orientation>
    </subcellularLocation>
</comment>
<dbReference type="NCBIfam" id="TIGR01352">
    <property type="entry name" value="tonB_Cterm"/>
    <property type="match status" value="1"/>
</dbReference>
<accession>A0ABS8AK66</accession>
<name>A0ABS8AK66_9BACT</name>
<reference evidence="11" key="1">
    <citation type="submission" date="2021-10" db="EMBL/GenBank/DDBJ databases">
        <authorList>
            <person name="Dean J.D."/>
            <person name="Kim M.K."/>
            <person name="Newey C.N."/>
            <person name="Stoker T.S."/>
            <person name="Thompson D.W."/>
            <person name="Grose J.H."/>
        </authorList>
    </citation>
    <scope>NUCLEOTIDE SEQUENCE</scope>
    <source>
        <strain evidence="11">BT178</strain>
    </source>
</reference>
<keyword evidence="3" id="KW-0813">Transport</keyword>